<feature type="region of interest" description="Disordered" evidence="4">
    <location>
        <begin position="114"/>
        <end position="157"/>
    </location>
</feature>
<evidence type="ECO:0000259" key="5">
    <source>
        <dbReference type="PROSITE" id="PS50118"/>
    </source>
</evidence>
<organism evidence="6 7">
    <name type="scientific">Discostella pseudostelligera</name>
    <dbReference type="NCBI Taxonomy" id="259834"/>
    <lineage>
        <taxon>Eukaryota</taxon>
        <taxon>Sar</taxon>
        <taxon>Stramenopiles</taxon>
        <taxon>Ochrophyta</taxon>
        <taxon>Bacillariophyta</taxon>
        <taxon>Coscinodiscophyceae</taxon>
        <taxon>Thalassiosirophycidae</taxon>
        <taxon>Stephanodiscales</taxon>
        <taxon>Stephanodiscaceae</taxon>
        <taxon>Discostella</taxon>
    </lineage>
</organism>
<dbReference type="Pfam" id="PF00505">
    <property type="entry name" value="HMG_box"/>
    <property type="match status" value="2"/>
</dbReference>
<feature type="compositionally biased region" description="Low complexity" evidence="4">
    <location>
        <begin position="114"/>
        <end position="127"/>
    </location>
</feature>
<keyword evidence="1 3" id="KW-0238">DNA-binding</keyword>
<name>A0ABD3MP18_9STRA</name>
<evidence type="ECO:0000313" key="7">
    <source>
        <dbReference type="Proteomes" id="UP001530293"/>
    </source>
</evidence>
<feature type="region of interest" description="Disordered" evidence="4">
    <location>
        <begin position="206"/>
        <end position="270"/>
    </location>
</feature>
<dbReference type="InterPro" id="IPR009071">
    <property type="entry name" value="HMG_box_dom"/>
</dbReference>
<dbReference type="InterPro" id="IPR036910">
    <property type="entry name" value="HMG_box_dom_sf"/>
</dbReference>
<evidence type="ECO:0000313" key="6">
    <source>
        <dbReference type="EMBL" id="KAL3765745.1"/>
    </source>
</evidence>
<feature type="domain" description="HMG box" evidence="5">
    <location>
        <begin position="153"/>
        <end position="221"/>
    </location>
</feature>
<dbReference type="SUPFAM" id="SSF47095">
    <property type="entry name" value="HMG-box"/>
    <property type="match status" value="2"/>
</dbReference>
<gene>
    <name evidence="6" type="ORF">ACHAWU_009713</name>
</gene>
<feature type="compositionally biased region" description="Pro residues" evidence="4">
    <location>
        <begin position="226"/>
        <end position="246"/>
    </location>
</feature>
<feature type="compositionally biased region" description="Basic and acidic residues" evidence="4">
    <location>
        <begin position="206"/>
        <end position="218"/>
    </location>
</feature>
<dbReference type="Proteomes" id="UP001530293">
    <property type="component" value="Unassembled WGS sequence"/>
</dbReference>
<dbReference type="PROSITE" id="PS50118">
    <property type="entry name" value="HMG_BOX_2"/>
    <property type="match status" value="2"/>
</dbReference>
<dbReference type="GO" id="GO:0003677">
    <property type="term" value="F:DNA binding"/>
    <property type="evidence" value="ECO:0007669"/>
    <property type="project" value="UniProtKB-UniRule"/>
</dbReference>
<accession>A0ABD3MP18</accession>
<feature type="DNA-binding region" description="HMG box" evidence="3">
    <location>
        <begin position="153"/>
        <end position="221"/>
    </location>
</feature>
<evidence type="ECO:0000256" key="2">
    <source>
        <dbReference type="ARBA" id="ARBA00023242"/>
    </source>
</evidence>
<evidence type="ECO:0000256" key="4">
    <source>
        <dbReference type="SAM" id="MobiDB-lite"/>
    </source>
</evidence>
<feature type="region of interest" description="Disordered" evidence="4">
    <location>
        <begin position="307"/>
        <end position="328"/>
    </location>
</feature>
<comment type="caution">
    <text evidence="6">The sequence shown here is derived from an EMBL/GenBank/DDBJ whole genome shotgun (WGS) entry which is preliminary data.</text>
</comment>
<feature type="DNA-binding region" description="HMG box" evidence="3">
    <location>
        <begin position="324"/>
        <end position="393"/>
    </location>
</feature>
<proteinExistence type="predicted"/>
<dbReference type="Gene3D" id="1.10.30.10">
    <property type="entry name" value="High mobility group box domain"/>
    <property type="match status" value="2"/>
</dbReference>
<protein>
    <recommendedName>
        <fullName evidence="5">HMG box domain-containing protein</fullName>
    </recommendedName>
</protein>
<dbReference type="SMART" id="SM00398">
    <property type="entry name" value="HMG"/>
    <property type="match status" value="2"/>
</dbReference>
<reference evidence="6 7" key="1">
    <citation type="submission" date="2024-10" db="EMBL/GenBank/DDBJ databases">
        <title>Updated reference genomes for cyclostephanoid diatoms.</title>
        <authorList>
            <person name="Roberts W.R."/>
            <person name="Alverson A.J."/>
        </authorList>
    </citation>
    <scope>NUCLEOTIDE SEQUENCE [LARGE SCALE GENOMIC DNA]</scope>
    <source>
        <strain evidence="6 7">AJA232-27</strain>
    </source>
</reference>
<dbReference type="InterPro" id="IPR051965">
    <property type="entry name" value="ChromReg_NeuronalGeneExpr"/>
</dbReference>
<evidence type="ECO:0000256" key="1">
    <source>
        <dbReference type="ARBA" id="ARBA00023125"/>
    </source>
</evidence>
<dbReference type="PANTHER" id="PTHR46040:SF3">
    <property type="entry name" value="HIGH MOBILITY GROUP PROTEIN 2"/>
    <property type="match status" value="1"/>
</dbReference>
<evidence type="ECO:0000256" key="3">
    <source>
        <dbReference type="PROSITE-ProRule" id="PRU00267"/>
    </source>
</evidence>
<dbReference type="AlphaFoldDB" id="A0ABD3MP18"/>
<feature type="compositionally biased region" description="Polar residues" evidence="4">
    <location>
        <begin position="250"/>
        <end position="259"/>
    </location>
</feature>
<dbReference type="GO" id="GO:0005634">
    <property type="term" value="C:nucleus"/>
    <property type="evidence" value="ECO:0007669"/>
    <property type="project" value="UniProtKB-UniRule"/>
</dbReference>
<keyword evidence="2 3" id="KW-0539">Nucleus</keyword>
<dbReference type="PANTHER" id="PTHR46040">
    <property type="entry name" value="HIGH MOBILITY GROUP PROTEIN 2"/>
    <property type="match status" value="1"/>
</dbReference>
<keyword evidence="7" id="KW-1185">Reference proteome</keyword>
<sequence length="400" mass="45084">MDYNNDDEWHLHRDALIGLLPSSNDADDDDANNVNAAHHHHCPEEILKIVDDNDTSFFDEEDVIGYYVSYNPYDDDMNMVNNDDIVQDDDEDEVVDTPATSDSTVVAVAVATPNFRTPTPSTTTATARRCHHHDSNTNSKSKRKRTRRDPNLPKGWLTPVLLYSNANRARVKMENPNVSFGDVARILSSEFKNLSSADAAIWQKASEEDKARHDREMAAHNSTAPPSAPLLPIPNHPPPPPPPPPVQVSGGDSTLINHQNDNNDDNDRTVPVQVSHDDLLTTSMVDEKEEVEAEEETVVAVMAPKAKRVKKPRKMKDPKDPTAPKRNRNAWNFYAKGPIRKQAHDDNPGAPLKVIMGILSRQFKNLTREERALYDEMVDMDKVRYKNEMERYRAVRCIGD</sequence>
<feature type="domain" description="HMG box" evidence="5">
    <location>
        <begin position="324"/>
        <end position="393"/>
    </location>
</feature>
<dbReference type="EMBL" id="JALLBG020000092">
    <property type="protein sequence ID" value="KAL3765745.1"/>
    <property type="molecule type" value="Genomic_DNA"/>
</dbReference>